<proteinExistence type="predicted"/>
<gene>
    <name evidence="1" type="ORF">CARUB_v10015026mg</name>
</gene>
<organism evidence="1 2">
    <name type="scientific">Capsella rubella</name>
    <dbReference type="NCBI Taxonomy" id="81985"/>
    <lineage>
        <taxon>Eukaryota</taxon>
        <taxon>Viridiplantae</taxon>
        <taxon>Streptophyta</taxon>
        <taxon>Embryophyta</taxon>
        <taxon>Tracheophyta</taxon>
        <taxon>Spermatophyta</taxon>
        <taxon>Magnoliopsida</taxon>
        <taxon>eudicotyledons</taxon>
        <taxon>Gunneridae</taxon>
        <taxon>Pentapetalae</taxon>
        <taxon>rosids</taxon>
        <taxon>malvids</taxon>
        <taxon>Brassicales</taxon>
        <taxon>Brassicaceae</taxon>
        <taxon>Camelineae</taxon>
        <taxon>Capsella</taxon>
    </lineage>
</organism>
<dbReference type="AlphaFoldDB" id="R0HPV3"/>
<evidence type="ECO:0000313" key="2">
    <source>
        <dbReference type="Proteomes" id="UP000029121"/>
    </source>
</evidence>
<name>R0HPV3_9BRAS</name>
<dbReference type="Proteomes" id="UP000029121">
    <property type="component" value="Unassembled WGS sequence"/>
</dbReference>
<reference evidence="2" key="1">
    <citation type="journal article" date="2013" name="Nat. Genet.">
        <title>The Capsella rubella genome and the genomic consequences of rapid mating system evolution.</title>
        <authorList>
            <person name="Slotte T."/>
            <person name="Hazzouri K.M."/>
            <person name="Agren J.A."/>
            <person name="Koenig D."/>
            <person name="Maumus F."/>
            <person name="Guo Y.L."/>
            <person name="Steige K."/>
            <person name="Platts A.E."/>
            <person name="Escobar J.S."/>
            <person name="Newman L.K."/>
            <person name="Wang W."/>
            <person name="Mandakova T."/>
            <person name="Vello E."/>
            <person name="Smith L.M."/>
            <person name="Henz S.R."/>
            <person name="Steffen J."/>
            <person name="Takuno S."/>
            <person name="Brandvain Y."/>
            <person name="Coop G."/>
            <person name="Andolfatto P."/>
            <person name="Hu T.T."/>
            <person name="Blanchette M."/>
            <person name="Clark R.M."/>
            <person name="Quesneville H."/>
            <person name="Nordborg M."/>
            <person name="Gaut B.S."/>
            <person name="Lysak M.A."/>
            <person name="Jenkins J."/>
            <person name="Grimwood J."/>
            <person name="Chapman J."/>
            <person name="Prochnik S."/>
            <person name="Shu S."/>
            <person name="Rokhsar D."/>
            <person name="Schmutz J."/>
            <person name="Weigel D."/>
            <person name="Wright S.I."/>
        </authorList>
    </citation>
    <scope>NUCLEOTIDE SEQUENCE [LARGE SCALE GENOMIC DNA]</scope>
    <source>
        <strain evidence="2">cv. Monte Gargano</strain>
    </source>
</reference>
<protein>
    <submittedName>
        <fullName evidence="1">Uncharacterized protein</fullName>
    </submittedName>
</protein>
<keyword evidence="2" id="KW-1185">Reference proteome</keyword>
<accession>R0HPV3</accession>
<sequence length="77" mass="8826">MYLFQLKDGGGDAGARGKFLARLYPWNSSLVKSFSYSLSLLRFLSWSCVSLYTSQKQKLVIHSLRNIITKQKPIHCE</sequence>
<dbReference type="EMBL" id="KB870807">
    <property type="protein sequence ID" value="EOA31804.1"/>
    <property type="molecule type" value="Genomic_DNA"/>
</dbReference>
<evidence type="ECO:0000313" key="1">
    <source>
        <dbReference type="EMBL" id="EOA31804.1"/>
    </source>
</evidence>